<dbReference type="CDD" id="cd02020">
    <property type="entry name" value="CMPK"/>
    <property type="match status" value="1"/>
</dbReference>
<accession>A0A382IH12</accession>
<keyword evidence="5" id="KW-0418">Kinase</keyword>
<dbReference type="SUPFAM" id="SSF52540">
    <property type="entry name" value="P-loop containing nucleoside triphosphate hydrolases"/>
    <property type="match status" value="1"/>
</dbReference>
<evidence type="ECO:0000313" key="10">
    <source>
        <dbReference type="EMBL" id="SVB98579.1"/>
    </source>
</evidence>
<dbReference type="EMBL" id="UINC01067169">
    <property type="protein sequence ID" value="SVB98579.1"/>
    <property type="molecule type" value="Genomic_DNA"/>
</dbReference>
<organism evidence="10">
    <name type="scientific">marine metagenome</name>
    <dbReference type="NCBI Taxonomy" id="408172"/>
    <lineage>
        <taxon>unclassified sequences</taxon>
        <taxon>metagenomes</taxon>
        <taxon>ecological metagenomes</taxon>
    </lineage>
</organism>
<dbReference type="AlphaFoldDB" id="A0A382IH12"/>
<dbReference type="GO" id="GO:0006139">
    <property type="term" value="P:nucleobase-containing compound metabolic process"/>
    <property type="evidence" value="ECO:0007669"/>
    <property type="project" value="InterPro"/>
</dbReference>
<dbReference type="Pfam" id="PF02224">
    <property type="entry name" value="Cytidylate_kin"/>
    <property type="match status" value="1"/>
</dbReference>
<feature type="domain" description="Cytidylate kinase" evidence="9">
    <location>
        <begin position="8"/>
        <end position="180"/>
    </location>
</feature>
<dbReference type="GO" id="GO:0036431">
    <property type="term" value="F:dCMP kinase activity"/>
    <property type="evidence" value="ECO:0007669"/>
    <property type="project" value="InterPro"/>
</dbReference>
<evidence type="ECO:0000256" key="5">
    <source>
        <dbReference type="ARBA" id="ARBA00022777"/>
    </source>
</evidence>
<evidence type="ECO:0000256" key="7">
    <source>
        <dbReference type="ARBA" id="ARBA00047615"/>
    </source>
</evidence>
<sequence>MNTRKLTIALDGPAGSGKSTVTRKVAARINYLYLNSGSMYRAVTLLASQKGISLHNRTQLVDHVQKQCQIDFTDNGKRTLLNGIDVSEEIRTPDIEQQVVIIAKIPEIRQEMVKQQRRIAKNSGVIAEGRDVTTVVFPNADLKFYITASVEERAKRRFNEFQTKGVDCSFEQIENEIRER</sequence>
<evidence type="ECO:0000256" key="4">
    <source>
        <dbReference type="ARBA" id="ARBA00022741"/>
    </source>
</evidence>
<proteinExistence type="inferred from homology"/>
<reference evidence="10" key="1">
    <citation type="submission" date="2018-05" db="EMBL/GenBank/DDBJ databases">
        <authorList>
            <person name="Lanie J.A."/>
            <person name="Ng W.-L."/>
            <person name="Kazmierczak K.M."/>
            <person name="Andrzejewski T.M."/>
            <person name="Davidsen T.M."/>
            <person name="Wayne K.J."/>
            <person name="Tettelin H."/>
            <person name="Glass J.I."/>
            <person name="Rusch D."/>
            <person name="Podicherti R."/>
            <person name="Tsui H.-C.T."/>
            <person name="Winkler M.E."/>
        </authorList>
    </citation>
    <scope>NUCLEOTIDE SEQUENCE</scope>
</reference>
<gene>
    <name evidence="10" type="ORF">METZ01_LOCUS251433</name>
</gene>
<evidence type="ECO:0000256" key="8">
    <source>
        <dbReference type="ARBA" id="ARBA00048478"/>
    </source>
</evidence>
<dbReference type="Gene3D" id="3.40.50.300">
    <property type="entry name" value="P-loop containing nucleotide triphosphate hydrolases"/>
    <property type="match status" value="1"/>
</dbReference>
<dbReference type="GO" id="GO:0005524">
    <property type="term" value="F:ATP binding"/>
    <property type="evidence" value="ECO:0007669"/>
    <property type="project" value="UniProtKB-KW"/>
</dbReference>
<evidence type="ECO:0000256" key="6">
    <source>
        <dbReference type="ARBA" id="ARBA00022840"/>
    </source>
</evidence>
<protein>
    <recommendedName>
        <fullName evidence="2">(d)CMP kinase</fullName>
        <ecNumber evidence="2">2.7.4.25</ecNumber>
    </recommendedName>
</protein>
<comment type="catalytic activity">
    <reaction evidence="8">
        <text>CMP + ATP = CDP + ADP</text>
        <dbReference type="Rhea" id="RHEA:11600"/>
        <dbReference type="ChEBI" id="CHEBI:30616"/>
        <dbReference type="ChEBI" id="CHEBI:58069"/>
        <dbReference type="ChEBI" id="CHEBI:60377"/>
        <dbReference type="ChEBI" id="CHEBI:456216"/>
        <dbReference type="EC" id="2.7.4.25"/>
    </reaction>
</comment>
<keyword evidence="4" id="KW-0547">Nucleotide-binding</keyword>
<evidence type="ECO:0000256" key="3">
    <source>
        <dbReference type="ARBA" id="ARBA00022679"/>
    </source>
</evidence>
<evidence type="ECO:0000256" key="1">
    <source>
        <dbReference type="ARBA" id="ARBA00009427"/>
    </source>
</evidence>
<evidence type="ECO:0000259" key="9">
    <source>
        <dbReference type="Pfam" id="PF02224"/>
    </source>
</evidence>
<dbReference type="EC" id="2.7.4.25" evidence="2"/>
<dbReference type="NCBIfam" id="TIGR00017">
    <property type="entry name" value="cmk"/>
    <property type="match status" value="1"/>
</dbReference>
<dbReference type="InterPro" id="IPR027417">
    <property type="entry name" value="P-loop_NTPase"/>
</dbReference>
<keyword evidence="6" id="KW-0067">ATP-binding</keyword>
<evidence type="ECO:0000256" key="2">
    <source>
        <dbReference type="ARBA" id="ARBA00012906"/>
    </source>
</evidence>
<feature type="non-terminal residue" evidence="10">
    <location>
        <position position="180"/>
    </location>
</feature>
<dbReference type="InterPro" id="IPR003136">
    <property type="entry name" value="Cytidylate_kin"/>
</dbReference>
<dbReference type="InterPro" id="IPR011994">
    <property type="entry name" value="Cytidylate_kinase_dom"/>
</dbReference>
<comment type="catalytic activity">
    <reaction evidence="7">
        <text>dCMP + ATP = dCDP + ADP</text>
        <dbReference type="Rhea" id="RHEA:25094"/>
        <dbReference type="ChEBI" id="CHEBI:30616"/>
        <dbReference type="ChEBI" id="CHEBI:57566"/>
        <dbReference type="ChEBI" id="CHEBI:58593"/>
        <dbReference type="ChEBI" id="CHEBI:456216"/>
        <dbReference type="EC" id="2.7.4.25"/>
    </reaction>
</comment>
<keyword evidence="3" id="KW-0808">Transferase</keyword>
<name>A0A382IH12_9ZZZZ</name>
<comment type="similarity">
    <text evidence="1">Belongs to the cytidylate kinase family. Type 1 subfamily.</text>
</comment>